<dbReference type="Proteomes" id="UP000245765">
    <property type="component" value="Unassembled WGS sequence"/>
</dbReference>
<keyword evidence="2" id="KW-1185">Reference proteome</keyword>
<evidence type="ECO:0000313" key="2">
    <source>
        <dbReference type="Proteomes" id="UP000245765"/>
    </source>
</evidence>
<accession>A0A317FJ69</accession>
<proteinExistence type="predicted"/>
<reference evidence="2" key="1">
    <citation type="submission" date="2018-05" db="EMBL/GenBank/DDBJ databases">
        <authorList>
            <person name="Du Z."/>
            <person name="Wang X."/>
        </authorList>
    </citation>
    <scope>NUCLEOTIDE SEQUENCE [LARGE SCALE GENOMIC DNA]</scope>
    <source>
        <strain evidence="2">CQN31</strain>
    </source>
</reference>
<dbReference type="EMBL" id="QGNA01000001">
    <property type="protein sequence ID" value="PWS38372.1"/>
    <property type="molecule type" value="Genomic_DNA"/>
</dbReference>
<gene>
    <name evidence="1" type="ORF">DFH01_03535</name>
</gene>
<organism evidence="1 2">
    <name type="scientific">Falsiroseomonas bella</name>
    <dbReference type="NCBI Taxonomy" id="2184016"/>
    <lineage>
        <taxon>Bacteria</taxon>
        <taxon>Pseudomonadati</taxon>
        <taxon>Pseudomonadota</taxon>
        <taxon>Alphaproteobacteria</taxon>
        <taxon>Acetobacterales</taxon>
        <taxon>Roseomonadaceae</taxon>
        <taxon>Falsiroseomonas</taxon>
    </lineage>
</organism>
<dbReference type="RefSeq" id="WP_109868993.1">
    <property type="nucleotide sequence ID" value="NZ_QGNA01000001.1"/>
</dbReference>
<name>A0A317FJ69_9PROT</name>
<protein>
    <submittedName>
        <fullName evidence="1">Uncharacterized protein</fullName>
    </submittedName>
</protein>
<dbReference type="AlphaFoldDB" id="A0A317FJ69"/>
<evidence type="ECO:0000313" key="1">
    <source>
        <dbReference type="EMBL" id="PWS38372.1"/>
    </source>
</evidence>
<comment type="caution">
    <text evidence="1">The sequence shown here is derived from an EMBL/GenBank/DDBJ whole genome shotgun (WGS) entry which is preliminary data.</text>
</comment>
<dbReference type="OrthoDB" id="7285850at2"/>
<sequence>MSQSGTTASQASADLLPDSLFAWVFEATATGNAWGGWLVADSQDYALGATLVTAFGRYTITGEEERGLDLSALGLVEGDVRVEWYRDGATGQFLITRAGSGASAGLGGLGSEVDAVWTSSGWMPFGRGGAEQASVPTDMRFSWIFEADSGDRLWGTLLGSSLEYGVGDTLRTAFGRYRILSEEALAPGDPTLGARGEVRTTRYFDAGTRSEYATRSEGGAPSGGAGLGSELDQVWNGFGWVWVGQGGAQQADIQFSVYEWVFEANSGDRYEGSMFANALRHQAGDIIATGFGRYVILSESAYGAVEVVPDGTLYLKRYFDAGSATWLDSHGFSALRAPSTGRFLGNEEDQVWDGDNFDRVGRGGAWQADIERYSVYIWRFEADSGDRYEGSMFASSALHAKGDVITTAFGRYVIEDEFVYGTAEVVPDGTLYLKRYFDAGSATWIDSYGYSVLRAPSTGRFLGNEEDRVWDGDGFDRVGRGGAWQADVEGYSVYIWRFEANSGDRYDGSMFANAILHEKGDVITNGFGRYVIEDEYFYGTAEVVPDGTLYLKRYFDAATGSWTDSYGYSVLRAPSTGRFLGNEEDRIWDGDGFDRIGRGGALQSDLEGFSVYIWRFEADSGDRYDGSMFANATLHAKGDVITTGFGRYVIEDEYFYGAAEVVPDGTLYLKRYFDAATGSWTDSYGYSVLRGPSTGRFLGNEEDRVWDGDGFDSIGRGGALQSDFEGFSVFIWRFEADSGDRYEGSMFANAARHERGDTVTTAFGRYVIEDEYFYGAAEVVPDGTLYLKRYFDAGTSTWVESYGYSVLRGPSTGRFLGNEEDRVWDGDTFDNIGRGGALQSDFEGFSVFIWRFEADSGDRYEGSMFANAALHDRDDIITTAFGRYVIEDEYFYGTAAIVPDGTLYLKRYFDAGTSTWMDSYGYSVLRGPSTGRFLGNEEDRVWDGDSFDRIGRGGVWQADIEPFG</sequence>